<organism evidence="2 3">
    <name type="scientific">Senna tora</name>
    <dbReference type="NCBI Taxonomy" id="362788"/>
    <lineage>
        <taxon>Eukaryota</taxon>
        <taxon>Viridiplantae</taxon>
        <taxon>Streptophyta</taxon>
        <taxon>Embryophyta</taxon>
        <taxon>Tracheophyta</taxon>
        <taxon>Spermatophyta</taxon>
        <taxon>Magnoliopsida</taxon>
        <taxon>eudicotyledons</taxon>
        <taxon>Gunneridae</taxon>
        <taxon>Pentapetalae</taxon>
        <taxon>rosids</taxon>
        <taxon>fabids</taxon>
        <taxon>Fabales</taxon>
        <taxon>Fabaceae</taxon>
        <taxon>Caesalpinioideae</taxon>
        <taxon>Cassia clade</taxon>
        <taxon>Senna</taxon>
    </lineage>
</organism>
<accession>A0A834WYH9</accession>
<name>A0A834WYH9_9FABA</name>
<dbReference type="AlphaFoldDB" id="A0A834WYH9"/>
<dbReference type="EMBL" id="JAAIUW010000004">
    <property type="protein sequence ID" value="KAF7834298.1"/>
    <property type="molecule type" value="Genomic_DNA"/>
</dbReference>
<evidence type="ECO:0000256" key="1">
    <source>
        <dbReference type="SAM" id="MobiDB-lite"/>
    </source>
</evidence>
<protein>
    <submittedName>
        <fullName evidence="2">Uncharacterized protein</fullName>
    </submittedName>
</protein>
<feature type="compositionally biased region" description="Basic and acidic residues" evidence="1">
    <location>
        <begin position="14"/>
        <end position="26"/>
    </location>
</feature>
<reference evidence="2" key="1">
    <citation type="submission" date="2020-09" db="EMBL/GenBank/DDBJ databases">
        <title>Genome-Enabled Discovery of Anthraquinone Biosynthesis in Senna tora.</title>
        <authorList>
            <person name="Kang S.-H."/>
            <person name="Pandey R.P."/>
            <person name="Lee C.-M."/>
            <person name="Sim J.-S."/>
            <person name="Jeong J.-T."/>
            <person name="Choi B.-S."/>
            <person name="Jung M."/>
            <person name="Ginzburg D."/>
            <person name="Zhao K."/>
            <person name="Won S.Y."/>
            <person name="Oh T.-J."/>
            <person name="Yu Y."/>
            <person name="Kim N.-H."/>
            <person name="Lee O.R."/>
            <person name="Lee T.-H."/>
            <person name="Bashyal P."/>
            <person name="Kim T.-S."/>
            <person name="Lee W.-H."/>
            <person name="Kawkins C."/>
            <person name="Kim C.-K."/>
            <person name="Kim J.S."/>
            <person name="Ahn B.O."/>
            <person name="Rhee S.Y."/>
            <person name="Sohng J.K."/>
        </authorList>
    </citation>
    <scope>NUCLEOTIDE SEQUENCE</scope>
    <source>
        <tissue evidence="2">Leaf</tissue>
    </source>
</reference>
<evidence type="ECO:0000313" key="3">
    <source>
        <dbReference type="Proteomes" id="UP000634136"/>
    </source>
</evidence>
<evidence type="ECO:0000313" key="2">
    <source>
        <dbReference type="EMBL" id="KAF7834298.1"/>
    </source>
</evidence>
<proteinExistence type="predicted"/>
<sequence>MGAREGKNIGATENDTRVSDRLSRVC</sequence>
<dbReference type="Proteomes" id="UP000634136">
    <property type="component" value="Unassembled WGS sequence"/>
</dbReference>
<gene>
    <name evidence="2" type="ORF">G2W53_009157</name>
</gene>
<comment type="caution">
    <text evidence="2">The sequence shown here is derived from an EMBL/GenBank/DDBJ whole genome shotgun (WGS) entry which is preliminary data.</text>
</comment>
<keyword evidence="3" id="KW-1185">Reference proteome</keyword>
<feature type="region of interest" description="Disordered" evidence="1">
    <location>
        <begin position="1"/>
        <end position="26"/>
    </location>
</feature>